<feature type="domain" description="Carboxyltransferase" evidence="4">
    <location>
        <begin position="24"/>
        <end position="299"/>
    </location>
</feature>
<accession>A0ABS5WRP3</accession>
<keyword evidence="2" id="KW-0378">Hydrolase</keyword>
<keyword evidence="3" id="KW-0067">ATP-binding</keyword>
<sequence length="335" mass="35012">MNLIVHRIGPACTIQDQGRQGYLDQGLSRSGAADLLALFEGAALLGQSPTLAALEMAGMGGEFEASQDTAIALTGAPMQASIDGSAIAWNASHQLLKGQRLSLGAVLKGGYGYLHLAGGIDTPVVLGSRAVHLTAKVGQGVQVGDRLPAGAETARTGMKLTPSARLTGGTLRIVPSFQTALFAQETLDRFEATEFTRGPRANRMGMQMETTGEGFAAAGQLNILSEVITQGDIQMTGTGNPFILLPECQTTGGYPRIGTVLPCDLPRAAQTPAGAPIRFQFVTLEDAATAQASFAKELTKLPGKVEPLIRDPHDIPDLLSYQLIGGMISASEKET</sequence>
<comment type="caution">
    <text evidence="5">The sequence shown here is derived from an EMBL/GenBank/DDBJ whole genome shotgun (WGS) entry which is preliminary data.</text>
</comment>
<dbReference type="Proteomes" id="UP000763802">
    <property type="component" value="Unassembled WGS sequence"/>
</dbReference>
<organism evidence="5 6">
    <name type="scientific">Falsiruegeria litorea</name>
    <dbReference type="NCBI Taxonomy" id="1280831"/>
    <lineage>
        <taxon>Bacteria</taxon>
        <taxon>Pseudomonadati</taxon>
        <taxon>Pseudomonadota</taxon>
        <taxon>Alphaproteobacteria</taxon>
        <taxon>Rhodobacterales</taxon>
        <taxon>Roseobacteraceae</taxon>
        <taxon>Falsiruegeria</taxon>
    </lineage>
</organism>
<evidence type="ECO:0000259" key="4">
    <source>
        <dbReference type="SMART" id="SM00797"/>
    </source>
</evidence>
<dbReference type="InterPro" id="IPR029000">
    <property type="entry name" value="Cyclophilin-like_dom_sf"/>
</dbReference>
<dbReference type="Gene3D" id="2.40.100.10">
    <property type="entry name" value="Cyclophilin-like"/>
    <property type="match status" value="1"/>
</dbReference>
<evidence type="ECO:0000256" key="1">
    <source>
        <dbReference type="ARBA" id="ARBA00022741"/>
    </source>
</evidence>
<dbReference type="RefSeq" id="WP_215193811.1">
    <property type="nucleotide sequence ID" value="NZ_JAHHDY010000012.1"/>
</dbReference>
<keyword evidence="6" id="KW-1185">Reference proteome</keyword>
<reference evidence="5 6" key="1">
    <citation type="submission" date="2021-05" db="EMBL/GenBank/DDBJ databases">
        <title>Draft genomes of marine bacteria isolated from model chitin particles.</title>
        <authorList>
            <person name="Datta M.S."/>
            <person name="Schwartzman J.A."/>
            <person name="Cordero O."/>
        </authorList>
    </citation>
    <scope>NUCLEOTIDE SEQUENCE [LARGE SCALE GENOMIC DNA]</scope>
    <source>
        <strain evidence="5 6">4E07</strain>
    </source>
</reference>
<dbReference type="PANTHER" id="PTHR43309:SF5">
    <property type="entry name" value="5-OXOPROLINASE SUBUNIT C"/>
    <property type="match status" value="1"/>
</dbReference>
<gene>
    <name evidence="5" type="ORF">KL867_10035</name>
</gene>
<evidence type="ECO:0000256" key="2">
    <source>
        <dbReference type="ARBA" id="ARBA00022801"/>
    </source>
</evidence>
<keyword evidence="1" id="KW-0547">Nucleotide-binding</keyword>
<proteinExistence type="predicted"/>
<dbReference type="PANTHER" id="PTHR43309">
    <property type="entry name" value="5-OXOPROLINASE SUBUNIT C"/>
    <property type="match status" value="1"/>
</dbReference>
<dbReference type="InterPro" id="IPR052708">
    <property type="entry name" value="PxpC"/>
</dbReference>
<name>A0ABS5WRP3_9RHOB</name>
<evidence type="ECO:0000313" key="5">
    <source>
        <dbReference type="EMBL" id="MBT3141391.1"/>
    </source>
</evidence>
<dbReference type="InterPro" id="IPR003778">
    <property type="entry name" value="CT_A_B"/>
</dbReference>
<dbReference type="SMART" id="SM00797">
    <property type="entry name" value="AHS2"/>
    <property type="match status" value="1"/>
</dbReference>
<evidence type="ECO:0000256" key="3">
    <source>
        <dbReference type="ARBA" id="ARBA00022840"/>
    </source>
</evidence>
<evidence type="ECO:0000313" key="6">
    <source>
        <dbReference type="Proteomes" id="UP000763802"/>
    </source>
</evidence>
<dbReference type="EMBL" id="JAHHDY010000012">
    <property type="protein sequence ID" value="MBT3141391.1"/>
    <property type="molecule type" value="Genomic_DNA"/>
</dbReference>
<protein>
    <submittedName>
        <fullName evidence="5">Biotin-dependent carboxyltransferase family protein</fullName>
    </submittedName>
</protein>
<dbReference type="Pfam" id="PF02626">
    <property type="entry name" value="CT_A_B"/>
    <property type="match status" value="1"/>
</dbReference>